<dbReference type="RefSeq" id="WP_066432307.1">
    <property type="nucleotide sequence ID" value="NZ_LZRN01000009.1"/>
</dbReference>
<accession>A0A1A7R1I1</accession>
<evidence type="ECO:0008006" key="3">
    <source>
        <dbReference type="Google" id="ProtNLM"/>
    </source>
</evidence>
<gene>
    <name evidence="1" type="ORF">LX77_03889</name>
</gene>
<evidence type="ECO:0000313" key="2">
    <source>
        <dbReference type="Proteomes" id="UP000248987"/>
    </source>
</evidence>
<dbReference type="OrthoDB" id="882993at2"/>
<sequence>MKKLNILLVVLITFFSCSKDDQNSMKNYQGKWKLTQMTGSIPNSETTGSEMEWQEFYLLNTDGTFKKSRERNGILTEISGTNKVVNSSNENLLEFIYASENEIIGTCYSDILKEEMYFQSKSILISNWEQCDGPGLKYEKVN</sequence>
<proteinExistence type="predicted"/>
<keyword evidence="2" id="KW-1185">Reference proteome</keyword>
<comment type="caution">
    <text evidence="1">The sequence shown here is derived from an EMBL/GenBank/DDBJ whole genome shotgun (WGS) entry which is preliminary data.</text>
</comment>
<reference evidence="1 2" key="1">
    <citation type="submission" date="2018-06" db="EMBL/GenBank/DDBJ databases">
        <title>Genomic Encyclopedia of Archaeal and Bacterial Type Strains, Phase II (KMG-II): from individual species to whole genera.</title>
        <authorList>
            <person name="Goeker M."/>
        </authorList>
    </citation>
    <scope>NUCLEOTIDE SEQUENCE [LARGE SCALE GENOMIC DNA]</scope>
    <source>
        <strain evidence="1 2">DSM 12408</strain>
    </source>
</reference>
<dbReference type="EMBL" id="QLLQ01000041">
    <property type="protein sequence ID" value="RAJ17362.1"/>
    <property type="molecule type" value="Genomic_DNA"/>
</dbReference>
<name>A0A1A7R1I1_9FLAO</name>
<dbReference type="Proteomes" id="UP000248987">
    <property type="component" value="Unassembled WGS sequence"/>
</dbReference>
<dbReference type="AlphaFoldDB" id="A0A1A7R1I1"/>
<organism evidence="1 2">
    <name type="scientific">Gelidibacter algens</name>
    <dbReference type="NCBI Taxonomy" id="49280"/>
    <lineage>
        <taxon>Bacteria</taxon>
        <taxon>Pseudomonadati</taxon>
        <taxon>Bacteroidota</taxon>
        <taxon>Flavobacteriia</taxon>
        <taxon>Flavobacteriales</taxon>
        <taxon>Flavobacteriaceae</taxon>
        <taxon>Gelidibacter</taxon>
    </lineage>
</organism>
<evidence type="ECO:0000313" key="1">
    <source>
        <dbReference type="EMBL" id="RAJ17362.1"/>
    </source>
</evidence>
<dbReference type="PROSITE" id="PS51257">
    <property type="entry name" value="PROKAR_LIPOPROTEIN"/>
    <property type="match status" value="1"/>
</dbReference>
<protein>
    <recommendedName>
        <fullName evidence="3">Lipocalin-like protein</fullName>
    </recommendedName>
</protein>